<feature type="transmembrane region" description="Helical" evidence="1">
    <location>
        <begin position="98"/>
        <end position="120"/>
    </location>
</feature>
<dbReference type="EMBL" id="CP128399">
    <property type="protein sequence ID" value="WJW67072.1"/>
    <property type="molecule type" value="Genomic_DNA"/>
</dbReference>
<reference evidence="2 4" key="1">
    <citation type="submission" date="2020-06" db="EMBL/GenBank/DDBJ databases">
        <title>Anoxygenic phototrophic Chloroflexota member uses a Type I reaction center.</title>
        <authorList>
            <person name="Tsuji J.M."/>
            <person name="Shaw N.A."/>
            <person name="Nagashima S."/>
            <person name="Venkiteswaran J."/>
            <person name="Schiff S.L."/>
            <person name="Hanada S."/>
            <person name="Tank M."/>
            <person name="Neufeld J.D."/>
        </authorList>
    </citation>
    <scope>NUCLEOTIDE SEQUENCE [LARGE SCALE GENOMIC DNA]</scope>
    <source>
        <strain evidence="2">L227-S17</strain>
    </source>
</reference>
<sequence length="168" mass="18662">MICINCKEEIPEQSRFCNLCGSEQAPFLPEEARDGHIPKLPKLEEFEWLEREAALDPSLDFEAQRQFSGATGVAFSCLGYIGIFFVGLLALIPGVPLLAIAGIPIALLLGILTYFNYAHLQEKWRKIPLIKNLPGLNGAKLVQSFLVTCYLVILSLLCLGLMVVTQRR</sequence>
<dbReference type="RefSeq" id="WP_341468968.1">
    <property type="nucleotide sequence ID" value="NZ_CP128399.1"/>
</dbReference>
<dbReference type="AlphaFoldDB" id="A0A8T7LT52"/>
<dbReference type="Proteomes" id="UP000521676">
    <property type="component" value="Unassembled WGS sequence"/>
</dbReference>
<evidence type="ECO:0000313" key="5">
    <source>
        <dbReference type="Proteomes" id="UP001431572"/>
    </source>
</evidence>
<evidence type="ECO:0000313" key="2">
    <source>
        <dbReference type="EMBL" id="NWJ45194.1"/>
    </source>
</evidence>
<keyword evidence="1" id="KW-0812">Transmembrane</keyword>
<dbReference type="EMBL" id="JACATZ010000001">
    <property type="protein sequence ID" value="NWJ45194.1"/>
    <property type="molecule type" value="Genomic_DNA"/>
</dbReference>
<keyword evidence="5" id="KW-1185">Reference proteome</keyword>
<reference evidence="3" key="2">
    <citation type="journal article" date="2024" name="Nature">
        <title>Anoxygenic phototroph of the Chloroflexota uses a type I reaction centre.</title>
        <authorList>
            <person name="Tsuji J.M."/>
            <person name="Shaw N.A."/>
            <person name="Nagashima S."/>
            <person name="Venkiteswaran J.J."/>
            <person name="Schiff S.L."/>
            <person name="Watanabe T."/>
            <person name="Fukui M."/>
            <person name="Hanada S."/>
            <person name="Tank M."/>
            <person name="Neufeld J.D."/>
        </authorList>
    </citation>
    <scope>NUCLEOTIDE SEQUENCE</scope>
    <source>
        <strain evidence="3">L227-S17</strain>
    </source>
</reference>
<accession>A0A8T7LT52</accession>
<keyword evidence="1" id="KW-0472">Membrane</keyword>
<name>A0A8T7LT52_9CHLR</name>
<proteinExistence type="predicted"/>
<dbReference type="Proteomes" id="UP001431572">
    <property type="component" value="Chromosome 1"/>
</dbReference>
<evidence type="ECO:0000256" key="1">
    <source>
        <dbReference type="SAM" id="Phobius"/>
    </source>
</evidence>
<evidence type="ECO:0000313" key="4">
    <source>
        <dbReference type="Proteomes" id="UP000521676"/>
    </source>
</evidence>
<evidence type="ECO:0000313" key="3">
    <source>
        <dbReference type="EMBL" id="WJW67072.1"/>
    </source>
</evidence>
<feature type="transmembrane region" description="Helical" evidence="1">
    <location>
        <begin position="141"/>
        <end position="164"/>
    </location>
</feature>
<gene>
    <name evidence="2" type="ORF">HXX08_04865</name>
    <name evidence="3" type="ORF">OZ401_000321</name>
</gene>
<protein>
    <submittedName>
        <fullName evidence="2">Zinc ribbon domain-containing protein</fullName>
    </submittedName>
</protein>
<feature type="transmembrane region" description="Helical" evidence="1">
    <location>
        <begin position="73"/>
        <end position="92"/>
    </location>
</feature>
<organism evidence="2 4">
    <name type="scientific">Candidatus Chlorohelix allophototropha</name>
    <dbReference type="NCBI Taxonomy" id="3003348"/>
    <lineage>
        <taxon>Bacteria</taxon>
        <taxon>Bacillati</taxon>
        <taxon>Chloroflexota</taxon>
        <taxon>Chloroflexia</taxon>
        <taxon>Candidatus Chloroheliales</taxon>
        <taxon>Candidatus Chloroheliaceae</taxon>
        <taxon>Candidatus Chlorohelix</taxon>
    </lineage>
</organism>
<keyword evidence="1" id="KW-1133">Transmembrane helix</keyword>